<dbReference type="Pfam" id="PF00395">
    <property type="entry name" value="SLH"/>
    <property type="match status" value="2"/>
</dbReference>
<dbReference type="PROSITE" id="PS51272">
    <property type="entry name" value="SLH"/>
    <property type="match status" value="2"/>
</dbReference>
<accession>A0ABV5KXH8</accession>
<sequence>MMKKKIRNRTRTTQIAVASLLAAALLAAPVAGQPAAAHAAHAAVPAPASAAPSIIPLAAAAEATATTAQAPAVDAKSVRAFADEFFARKDVLDILSGAIVVVVKDDQVLLNAGYGYADVAAKKPIDPNETLFRAASISKAVTSTGLMQLVEQGKVDLHGDITQYLPGVNIVNKTGVPVTIEHLLTHTTGFEFTDSGSDTNPNAQQLSLEESVKRNAPTVVRKPGEAYRYDNLAFNIQGLIIQNVTGQPFEQYMQEHVFAPLQMKNATYLLDAASAKKLATGYDAQGKPLDAYQLSPAISPDGSMLITGSDLANFMIAHLNDGAFGGKQVLKPETVKSMLETHYEAAPGIPIMGYGFESFFHHMQNGQYVMGKGGDLPGYHSWMWLMPEQNVGALILSTSDASSELRTMYFDAFMDRFYPKKAGNQPAAPVFTKQQLTKFEGLYSSLRVPLLATKVTAGDGVLLVDDALGTHTLKPTGPLTFEDEAGQIAAFKQDDKGNITYIYYTSPDSLSQKLPTKPAYSDVPDDSPYAADINLLRTLNAFDDDEAAAFEPERAITRAEFVAITARVAGVMPSKSPAAFPDIRNHPLATLVQTVYELGVLTGVPGQNFEPDRAITREEAAVVAHRLATGLLGATPASAKLATAPSKWADEAVQFVVASGWHGPEVTKSASGAAEYRPGAAMTKQEAAVLYGALLRNILSH</sequence>
<evidence type="ECO:0000256" key="1">
    <source>
        <dbReference type="SAM" id="SignalP"/>
    </source>
</evidence>
<dbReference type="GO" id="GO:0016787">
    <property type="term" value="F:hydrolase activity"/>
    <property type="evidence" value="ECO:0007669"/>
    <property type="project" value="UniProtKB-KW"/>
</dbReference>
<dbReference type="Pfam" id="PF00144">
    <property type="entry name" value="Beta-lactamase"/>
    <property type="match status" value="1"/>
</dbReference>
<proteinExistence type="predicted"/>
<feature type="domain" description="SLH" evidence="2">
    <location>
        <begin position="575"/>
        <end position="638"/>
    </location>
</feature>
<reference evidence="3 4" key="1">
    <citation type="submission" date="2024-09" db="EMBL/GenBank/DDBJ databases">
        <authorList>
            <person name="Sun Q."/>
            <person name="Mori K."/>
        </authorList>
    </citation>
    <scope>NUCLEOTIDE SEQUENCE [LARGE SCALE GENOMIC DNA]</scope>
    <source>
        <strain evidence="3 4">TISTR 2452</strain>
    </source>
</reference>
<dbReference type="InterPro" id="IPR001119">
    <property type="entry name" value="SLH_dom"/>
</dbReference>
<dbReference type="SUPFAM" id="SSF56601">
    <property type="entry name" value="beta-lactamase/transpeptidase-like"/>
    <property type="match status" value="1"/>
</dbReference>
<name>A0ABV5KXH8_9BACL</name>
<dbReference type="Gene3D" id="3.40.710.10">
    <property type="entry name" value="DD-peptidase/beta-lactamase superfamily"/>
    <property type="match status" value="1"/>
</dbReference>
<protein>
    <submittedName>
        <fullName evidence="3">Serine hydrolase</fullName>
    </submittedName>
</protein>
<dbReference type="InterPro" id="IPR050491">
    <property type="entry name" value="AmpC-like"/>
</dbReference>
<dbReference type="PANTHER" id="PTHR46825">
    <property type="entry name" value="D-ALANYL-D-ALANINE-CARBOXYPEPTIDASE/ENDOPEPTIDASE AMPH"/>
    <property type="match status" value="1"/>
</dbReference>
<feature type="signal peptide" evidence="1">
    <location>
        <begin position="1"/>
        <end position="39"/>
    </location>
</feature>
<evidence type="ECO:0000313" key="4">
    <source>
        <dbReference type="Proteomes" id="UP001589747"/>
    </source>
</evidence>
<evidence type="ECO:0000313" key="3">
    <source>
        <dbReference type="EMBL" id="MFB9329306.1"/>
    </source>
</evidence>
<dbReference type="InterPro" id="IPR001466">
    <property type="entry name" value="Beta-lactam-related"/>
</dbReference>
<organism evidence="3 4">
    <name type="scientific">Paenibacillus aurantiacus</name>
    <dbReference type="NCBI Taxonomy" id="1936118"/>
    <lineage>
        <taxon>Bacteria</taxon>
        <taxon>Bacillati</taxon>
        <taxon>Bacillota</taxon>
        <taxon>Bacilli</taxon>
        <taxon>Bacillales</taxon>
        <taxon>Paenibacillaceae</taxon>
        <taxon>Paenibacillus</taxon>
    </lineage>
</organism>
<keyword evidence="1" id="KW-0732">Signal</keyword>
<dbReference type="InterPro" id="IPR012338">
    <property type="entry name" value="Beta-lactam/transpept-like"/>
</dbReference>
<dbReference type="PANTHER" id="PTHR46825:SF9">
    <property type="entry name" value="BETA-LACTAMASE-RELATED DOMAIN-CONTAINING PROTEIN"/>
    <property type="match status" value="1"/>
</dbReference>
<feature type="domain" description="SLH" evidence="2">
    <location>
        <begin position="516"/>
        <end position="574"/>
    </location>
</feature>
<dbReference type="Proteomes" id="UP001589747">
    <property type="component" value="Unassembled WGS sequence"/>
</dbReference>
<keyword evidence="3" id="KW-0378">Hydrolase</keyword>
<dbReference type="RefSeq" id="WP_377499450.1">
    <property type="nucleotide sequence ID" value="NZ_JBHMDO010000041.1"/>
</dbReference>
<comment type="caution">
    <text evidence="3">The sequence shown here is derived from an EMBL/GenBank/DDBJ whole genome shotgun (WGS) entry which is preliminary data.</text>
</comment>
<keyword evidence="4" id="KW-1185">Reference proteome</keyword>
<feature type="chain" id="PRO_5045061119" evidence="1">
    <location>
        <begin position="40"/>
        <end position="701"/>
    </location>
</feature>
<dbReference type="EMBL" id="JBHMDO010000041">
    <property type="protein sequence ID" value="MFB9329306.1"/>
    <property type="molecule type" value="Genomic_DNA"/>
</dbReference>
<gene>
    <name evidence="3" type="ORF">ACFFSY_25500</name>
</gene>
<evidence type="ECO:0000259" key="2">
    <source>
        <dbReference type="PROSITE" id="PS51272"/>
    </source>
</evidence>